<keyword evidence="1" id="KW-0378">Hydrolase</keyword>
<evidence type="ECO:0000313" key="1">
    <source>
        <dbReference type="EMBL" id="AYV85446.1"/>
    </source>
</evidence>
<accession>A0A3G5ADZ7</accession>
<dbReference type="EMBL" id="MK072453">
    <property type="protein sequence ID" value="AYV85446.1"/>
    <property type="molecule type" value="Genomic_DNA"/>
</dbReference>
<dbReference type="GO" id="GO:0016787">
    <property type="term" value="F:hydrolase activity"/>
    <property type="evidence" value="ECO:0007669"/>
    <property type="project" value="UniProtKB-KW"/>
</dbReference>
<organism evidence="1">
    <name type="scientific">Satyrvirus sp</name>
    <dbReference type="NCBI Taxonomy" id="2487771"/>
    <lineage>
        <taxon>Viruses</taxon>
        <taxon>Varidnaviria</taxon>
        <taxon>Bamfordvirae</taxon>
        <taxon>Nucleocytoviricota</taxon>
        <taxon>Megaviricetes</taxon>
        <taxon>Imitervirales</taxon>
        <taxon>Mimiviridae</taxon>
        <taxon>Megamimivirinae</taxon>
    </lineage>
</organism>
<proteinExistence type="predicted"/>
<sequence length="126" mass="14635">MIYVKNQIFPAENSTGNDTYENNRSKTQAIPCAKLNNIYPVSRSWNDYSYGTKTKKKYSISPTYLNNYKPYDPINNCKSAGIIPYTIHNNVLYFLLQQIQTPIKKKILAGMILVEKKCFLQKQQQK</sequence>
<protein>
    <submittedName>
        <fullName evidence="1">NUDIX hydrolase</fullName>
    </submittedName>
</protein>
<name>A0A3G5ADZ7_9VIRU</name>
<reference evidence="1" key="1">
    <citation type="submission" date="2018-10" db="EMBL/GenBank/DDBJ databases">
        <title>Hidden diversity of soil giant viruses.</title>
        <authorList>
            <person name="Schulz F."/>
            <person name="Alteio L."/>
            <person name="Goudeau D."/>
            <person name="Ryan E.M."/>
            <person name="Malmstrom R.R."/>
            <person name="Blanchard J."/>
            <person name="Woyke T."/>
        </authorList>
    </citation>
    <scope>NUCLEOTIDE SEQUENCE</scope>
    <source>
        <strain evidence="1">SAV1</strain>
    </source>
</reference>
<gene>
    <name evidence="1" type="ORF">Satyrvirus17_6</name>
</gene>